<keyword evidence="1" id="KW-1133">Transmembrane helix</keyword>
<evidence type="ECO:0000313" key="3">
    <source>
        <dbReference type="EMBL" id="CAB4193259.1"/>
    </source>
</evidence>
<reference evidence="3" key="1">
    <citation type="submission" date="2020-05" db="EMBL/GenBank/DDBJ databases">
        <authorList>
            <person name="Chiriac C."/>
            <person name="Salcher M."/>
            <person name="Ghai R."/>
            <person name="Kavagutti S V."/>
        </authorList>
    </citation>
    <scope>NUCLEOTIDE SEQUENCE</scope>
</reference>
<dbReference type="EMBL" id="LR797195">
    <property type="protein sequence ID" value="CAB4193259.1"/>
    <property type="molecule type" value="Genomic_DNA"/>
</dbReference>
<keyword evidence="1" id="KW-0472">Membrane</keyword>
<sequence>MQPDQAGLPLFLRLFLFFSHRFKLIGYIYYITQKQVYYENIRINYTKSFTRIEYLIVYSSYNRSRLRRTSGCIRQCTQHSKFRILIGQSYEEWNSKRSVLSIIRMEGCESTRVPIVFWRG</sequence>
<evidence type="ECO:0000313" key="2">
    <source>
        <dbReference type="EMBL" id="CAB4174849.1"/>
    </source>
</evidence>
<gene>
    <name evidence="3" type="ORF">UFOVP1247_47</name>
    <name evidence="2" type="ORF">UFOVP970_87</name>
</gene>
<accession>A0A6J5R8H9</accession>
<feature type="transmembrane region" description="Helical" evidence="1">
    <location>
        <begin position="12"/>
        <end position="32"/>
    </location>
</feature>
<proteinExistence type="predicted"/>
<protein>
    <submittedName>
        <fullName evidence="3">Uncharacterized protein</fullName>
    </submittedName>
</protein>
<name>A0A6J5R8H9_9CAUD</name>
<evidence type="ECO:0000256" key="1">
    <source>
        <dbReference type="SAM" id="Phobius"/>
    </source>
</evidence>
<keyword evidence="1" id="KW-0812">Transmembrane</keyword>
<dbReference type="EMBL" id="LR796916">
    <property type="protein sequence ID" value="CAB4174849.1"/>
    <property type="molecule type" value="Genomic_DNA"/>
</dbReference>
<organism evidence="3">
    <name type="scientific">uncultured Caudovirales phage</name>
    <dbReference type="NCBI Taxonomy" id="2100421"/>
    <lineage>
        <taxon>Viruses</taxon>
        <taxon>Duplodnaviria</taxon>
        <taxon>Heunggongvirae</taxon>
        <taxon>Uroviricota</taxon>
        <taxon>Caudoviricetes</taxon>
        <taxon>Peduoviridae</taxon>
        <taxon>Maltschvirus</taxon>
        <taxon>Maltschvirus maltsch</taxon>
    </lineage>
</organism>